<evidence type="ECO:0000256" key="1">
    <source>
        <dbReference type="SAM" id="MobiDB-lite"/>
    </source>
</evidence>
<organism evidence="2">
    <name type="scientific">viral metagenome</name>
    <dbReference type="NCBI Taxonomy" id="1070528"/>
    <lineage>
        <taxon>unclassified sequences</taxon>
        <taxon>metagenomes</taxon>
        <taxon>organismal metagenomes</taxon>
    </lineage>
</organism>
<dbReference type="EMBL" id="MT141947">
    <property type="protein sequence ID" value="QJA72382.1"/>
    <property type="molecule type" value="Genomic_DNA"/>
</dbReference>
<evidence type="ECO:0000313" key="2">
    <source>
        <dbReference type="EMBL" id="QJA72382.1"/>
    </source>
</evidence>
<gene>
    <name evidence="2" type="ORF">MM415A02778_0007</name>
</gene>
<proteinExistence type="predicted"/>
<name>A0A6M3JTF8_9ZZZZ</name>
<reference evidence="2" key="1">
    <citation type="submission" date="2020-03" db="EMBL/GenBank/DDBJ databases">
        <title>The deep terrestrial virosphere.</title>
        <authorList>
            <person name="Holmfeldt K."/>
            <person name="Nilsson E."/>
            <person name="Simone D."/>
            <person name="Lopez-Fernandez M."/>
            <person name="Wu X."/>
            <person name="de Brujin I."/>
            <person name="Lundin D."/>
            <person name="Andersson A."/>
            <person name="Bertilsson S."/>
            <person name="Dopson M."/>
        </authorList>
    </citation>
    <scope>NUCLEOTIDE SEQUENCE</scope>
    <source>
        <strain evidence="2">MM415A02778</strain>
    </source>
</reference>
<dbReference type="AlphaFoldDB" id="A0A6M3JTF8"/>
<feature type="compositionally biased region" description="Basic and acidic residues" evidence="1">
    <location>
        <begin position="86"/>
        <end position="99"/>
    </location>
</feature>
<accession>A0A6M3JTF8</accession>
<sequence>MTFSKRQPGEQLFDYPVSMTFRGYEAQLEGIPEPEGYGRISSYPEPEIYGRVSSAPEPVNEIALRRRIGELQGQLNFLQNKLNEHLDATKKAQKKREQQSKSNSPGFEL</sequence>
<feature type="compositionally biased region" description="Polar residues" evidence="1">
    <location>
        <begin position="100"/>
        <end position="109"/>
    </location>
</feature>
<feature type="region of interest" description="Disordered" evidence="1">
    <location>
        <begin position="86"/>
        <end position="109"/>
    </location>
</feature>
<protein>
    <submittedName>
        <fullName evidence="2">Uncharacterized protein</fullName>
    </submittedName>
</protein>